<dbReference type="GO" id="GO:0006508">
    <property type="term" value="P:proteolysis"/>
    <property type="evidence" value="ECO:0007669"/>
    <property type="project" value="UniProtKB-KW"/>
</dbReference>
<dbReference type="GO" id="GO:0004252">
    <property type="term" value="F:serine-type endopeptidase activity"/>
    <property type="evidence" value="ECO:0007669"/>
    <property type="project" value="UniProtKB-EC"/>
</dbReference>
<dbReference type="Gene3D" id="3.90.226.10">
    <property type="entry name" value="2-enoyl-CoA Hydratase, Chain A, domain 1"/>
    <property type="match status" value="1"/>
</dbReference>
<feature type="chain" id="PRO_5046309493" evidence="2">
    <location>
        <begin position="26"/>
        <end position="470"/>
    </location>
</feature>
<feature type="signal peptide" evidence="2">
    <location>
        <begin position="1"/>
        <end position="25"/>
    </location>
</feature>
<feature type="region of interest" description="Disordered" evidence="1">
    <location>
        <begin position="28"/>
        <end position="53"/>
    </location>
</feature>
<keyword evidence="5" id="KW-1185">Reference proteome</keyword>
<protein>
    <submittedName>
        <fullName evidence="4">Carboxyl-terminal processing protease</fullName>
        <ecNumber evidence="4">3.4.21.102</ecNumber>
    </submittedName>
</protein>
<dbReference type="InterPro" id="IPR036034">
    <property type="entry name" value="PDZ_sf"/>
</dbReference>
<dbReference type="Proteomes" id="UP001519332">
    <property type="component" value="Unassembled WGS sequence"/>
</dbReference>
<name>A0ABS4T7C5_9PSEU</name>
<dbReference type="InterPro" id="IPR005151">
    <property type="entry name" value="Tail-specific_protease"/>
</dbReference>
<dbReference type="SMART" id="SM00245">
    <property type="entry name" value="TSPc"/>
    <property type="match status" value="1"/>
</dbReference>
<evidence type="ECO:0000313" key="5">
    <source>
        <dbReference type="Proteomes" id="UP001519332"/>
    </source>
</evidence>
<reference evidence="4 5" key="1">
    <citation type="submission" date="2021-03" db="EMBL/GenBank/DDBJ databases">
        <title>Sequencing the genomes of 1000 actinobacteria strains.</title>
        <authorList>
            <person name="Klenk H.-P."/>
        </authorList>
    </citation>
    <scope>NUCLEOTIDE SEQUENCE [LARGE SCALE GENOMIC DNA]</scope>
    <source>
        <strain evidence="4 5">DSM 46670</strain>
    </source>
</reference>
<accession>A0ABS4T7C5</accession>
<dbReference type="EC" id="3.4.21.102" evidence="4"/>
<sequence>MNRKSFAVAALLVTSAFAGVTNVSAAAPESGDAAGARPPACTTPPPQPPPIKPTTVTTIGQAYYCIFDNYFSGPVLDSRQLLVPAFAALTQELQRRGLDQANATLPALKGHKDADWAAFSRVYTQIAAKLPDDAARQAAAAATLKAMVASLNDNHARWQPLPQPGEQRNIPTGIRVSGQRPDGFDPAVTGPIFVIDIAPGGGAANAGMKLGDEIIAVKDVPVIVDGVLNQAVSRWMLEGPEGKPVKMTIRRPSTNETFTADVTPVRFQLPPRGVTSNLLPGDVGYVKMPGFAGGFADAVLKAIADMRKDRTLRGVVLDLRGNGGGSPTEVSRLLGGWTRSKATSYWCDVKDKCEPNKADDTVELVNLPLIVLTDRSCASACDSFSSAVKDLKLGAIVGTRTAGAVSGPGSGFLLNDASIIGLPKVHEIGANKEVINTVGVAPDHVAPLTSDALSAGRDPGIEKALSLLTR</sequence>
<dbReference type="InterPro" id="IPR029045">
    <property type="entry name" value="ClpP/crotonase-like_dom_sf"/>
</dbReference>
<keyword evidence="2" id="KW-0732">Signal</keyword>
<evidence type="ECO:0000259" key="3">
    <source>
        <dbReference type="PROSITE" id="PS50106"/>
    </source>
</evidence>
<dbReference type="Gene3D" id="2.30.42.10">
    <property type="match status" value="1"/>
</dbReference>
<keyword evidence="4" id="KW-0378">Hydrolase</keyword>
<dbReference type="EMBL" id="JAGINW010000001">
    <property type="protein sequence ID" value="MBP2320326.1"/>
    <property type="molecule type" value="Genomic_DNA"/>
</dbReference>
<gene>
    <name evidence="4" type="ORF">JOF56_000711</name>
</gene>
<evidence type="ECO:0000256" key="1">
    <source>
        <dbReference type="SAM" id="MobiDB-lite"/>
    </source>
</evidence>
<proteinExistence type="predicted"/>
<evidence type="ECO:0000256" key="2">
    <source>
        <dbReference type="SAM" id="SignalP"/>
    </source>
</evidence>
<feature type="compositionally biased region" description="Pro residues" evidence="1">
    <location>
        <begin position="41"/>
        <end position="52"/>
    </location>
</feature>
<dbReference type="PANTHER" id="PTHR32060">
    <property type="entry name" value="TAIL-SPECIFIC PROTEASE"/>
    <property type="match status" value="1"/>
</dbReference>
<dbReference type="PROSITE" id="PS50106">
    <property type="entry name" value="PDZ"/>
    <property type="match status" value="1"/>
</dbReference>
<dbReference type="PANTHER" id="PTHR32060:SF30">
    <property type="entry name" value="CARBOXY-TERMINAL PROCESSING PROTEASE CTPA"/>
    <property type="match status" value="1"/>
</dbReference>
<dbReference type="CDD" id="cd07562">
    <property type="entry name" value="Peptidase_S41_TRI"/>
    <property type="match status" value="1"/>
</dbReference>
<dbReference type="RefSeq" id="WP_209634326.1">
    <property type="nucleotide sequence ID" value="NZ_JAGINW010000001.1"/>
</dbReference>
<dbReference type="SUPFAM" id="SSF52096">
    <property type="entry name" value="ClpP/crotonase"/>
    <property type="match status" value="1"/>
</dbReference>
<dbReference type="SMART" id="SM00228">
    <property type="entry name" value="PDZ"/>
    <property type="match status" value="1"/>
</dbReference>
<dbReference type="Pfam" id="PF03572">
    <property type="entry name" value="Peptidase_S41"/>
    <property type="match status" value="1"/>
</dbReference>
<organism evidence="4 5">
    <name type="scientific">Kibdelosporangium banguiense</name>
    <dbReference type="NCBI Taxonomy" id="1365924"/>
    <lineage>
        <taxon>Bacteria</taxon>
        <taxon>Bacillati</taxon>
        <taxon>Actinomycetota</taxon>
        <taxon>Actinomycetes</taxon>
        <taxon>Pseudonocardiales</taxon>
        <taxon>Pseudonocardiaceae</taxon>
        <taxon>Kibdelosporangium</taxon>
    </lineage>
</organism>
<dbReference type="InterPro" id="IPR001478">
    <property type="entry name" value="PDZ"/>
</dbReference>
<dbReference type="SUPFAM" id="SSF50156">
    <property type="entry name" value="PDZ domain-like"/>
    <property type="match status" value="1"/>
</dbReference>
<evidence type="ECO:0000313" key="4">
    <source>
        <dbReference type="EMBL" id="MBP2320326.1"/>
    </source>
</evidence>
<feature type="domain" description="PDZ" evidence="3">
    <location>
        <begin position="173"/>
        <end position="232"/>
    </location>
</feature>
<keyword evidence="4" id="KW-0645">Protease</keyword>
<feature type="compositionally biased region" description="Low complexity" evidence="1">
    <location>
        <begin position="28"/>
        <end position="40"/>
    </location>
</feature>
<comment type="caution">
    <text evidence="4">The sequence shown here is derived from an EMBL/GenBank/DDBJ whole genome shotgun (WGS) entry which is preliminary data.</text>
</comment>
<dbReference type="Pfam" id="PF00595">
    <property type="entry name" value="PDZ"/>
    <property type="match status" value="1"/>
</dbReference>